<dbReference type="PATRIC" id="fig|246787.4.peg.2030"/>
<dbReference type="GO" id="GO:0008658">
    <property type="term" value="F:penicillin binding"/>
    <property type="evidence" value="ECO:0007669"/>
    <property type="project" value="InterPro"/>
</dbReference>
<dbReference type="Pfam" id="PF00905">
    <property type="entry name" value="Transpeptidase"/>
    <property type="match status" value="1"/>
</dbReference>
<dbReference type="PROSITE" id="PS51257">
    <property type="entry name" value="PROKAR_LIPOPROTEIN"/>
    <property type="match status" value="1"/>
</dbReference>
<evidence type="ECO:0000256" key="2">
    <source>
        <dbReference type="ARBA" id="ARBA00023136"/>
    </source>
</evidence>
<protein>
    <submittedName>
        <fullName evidence="4">Penicillin-binding protein 2B</fullName>
    </submittedName>
</protein>
<reference evidence="4 5" key="1">
    <citation type="journal article" date="2015" name="Science">
        <title>Genetic determinants of in vivo fitness and diet responsiveness in multiple human gut Bacteroides.</title>
        <authorList>
            <person name="Wu M."/>
            <person name="McNulty N.P."/>
            <person name="Rodionov D.A."/>
            <person name="Khoroshkin M.S."/>
            <person name="Griffin N.W."/>
            <person name="Cheng J."/>
            <person name="Latreille P."/>
            <person name="Kerstetter R.A."/>
            <person name="Terrapon N."/>
            <person name="Henrissat B."/>
            <person name="Osterman A.L."/>
            <person name="Gordon J.I."/>
        </authorList>
    </citation>
    <scope>NUCLEOTIDE SEQUENCE [LARGE SCALE GENOMIC DNA]</scope>
    <source>
        <strain evidence="4 5">WH2</strain>
    </source>
</reference>
<comment type="subcellular location">
    <subcellularLocation>
        <location evidence="1">Membrane</location>
    </subcellularLocation>
</comment>
<dbReference type="SUPFAM" id="SSF56601">
    <property type="entry name" value="beta-lactamase/transpeptidase-like"/>
    <property type="match status" value="1"/>
</dbReference>
<gene>
    <name evidence="4" type="primary">pbpB</name>
    <name evidence="4" type="ORF">BcellWH2_01974</name>
</gene>
<dbReference type="PANTHER" id="PTHR30627">
    <property type="entry name" value="PEPTIDOGLYCAN D,D-TRANSPEPTIDASE"/>
    <property type="match status" value="1"/>
</dbReference>
<evidence type="ECO:0000256" key="1">
    <source>
        <dbReference type="ARBA" id="ARBA00004370"/>
    </source>
</evidence>
<sequence length="356" mass="39356">MRYVYGCLFLVLTSISCQNKQRVESKEKVSTIDSTLQIKVTEILKDKMEEVNALSGQVIIMETKTGEIKAMVGIENTDTFNYGKGENIFTYRKESSLMPVVSLLAALESGKATFTEQFDTSKGNPLLSEKPFGNGLLTISEGIKANSSLLTAKVIEQVYGDDPNAFYAQLNKMSYGKPYQLDSMPNLKSITIVTPEHEIWESSVLPLASLGFYQRIAPIQMLTFYNAIANDGKMVQPQLYKGTMEVINPQIASKANIGNIKEALIEHTVEGLDKTSYPESVPIAGKQGFIELSIGDNETEFALEFCGYFPVDNPQYSIIVSLNKMGLPVGGGLIANDVCKQIVNYMIDKQSYFDCN</sequence>
<dbReference type="GO" id="GO:0005886">
    <property type="term" value="C:plasma membrane"/>
    <property type="evidence" value="ECO:0007669"/>
    <property type="project" value="TreeGrafter"/>
</dbReference>
<dbReference type="Gene3D" id="3.30.450.330">
    <property type="match status" value="1"/>
</dbReference>
<accession>A0A0N7IF50</accession>
<feature type="domain" description="Penicillin-binding protein transpeptidase" evidence="3">
    <location>
        <begin position="57"/>
        <end position="343"/>
    </location>
</feature>
<name>A0A0N7IF50_9BACE</name>
<dbReference type="PANTHER" id="PTHR30627:SF1">
    <property type="entry name" value="PEPTIDOGLYCAN D,D-TRANSPEPTIDASE FTSI"/>
    <property type="match status" value="1"/>
</dbReference>
<dbReference type="KEGG" id="bcel:BcellWH2_01974"/>
<keyword evidence="2" id="KW-0472">Membrane</keyword>
<evidence type="ECO:0000313" key="5">
    <source>
        <dbReference type="Proteomes" id="UP000061809"/>
    </source>
</evidence>
<dbReference type="Gene3D" id="3.40.710.10">
    <property type="entry name" value="DD-peptidase/beta-lactamase superfamily"/>
    <property type="match status" value="1"/>
</dbReference>
<evidence type="ECO:0000313" key="4">
    <source>
        <dbReference type="EMBL" id="ALJ59219.1"/>
    </source>
</evidence>
<dbReference type="InterPro" id="IPR012338">
    <property type="entry name" value="Beta-lactam/transpept-like"/>
</dbReference>
<dbReference type="AlphaFoldDB" id="A0A0N7IF50"/>
<dbReference type="Proteomes" id="UP000061809">
    <property type="component" value="Chromosome"/>
</dbReference>
<dbReference type="InterPro" id="IPR001460">
    <property type="entry name" value="PCN-bd_Tpept"/>
</dbReference>
<evidence type="ECO:0000259" key="3">
    <source>
        <dbReference type="Pfam" id="PF00905"/>
    </source>
</evidence>
<organism evidence="4 5">
    <name type="scientific">Bacteroides cellulosilyticus</name>
    <dbReference type="NCBI Taxonomy" id="246787"/>
    <lineage>
        <taxon>Bacteria</taxon>
        <taxon>Pseudomonadati</taxon>
        <taxon>Bacteroidota</taxon>
        <taxon>Bacteroidia</taxon>
        <taxon>Bacteroidales</taxon>
        <taxon>Bacteroidaceae</taxon>
        <taxon>Bacteroides</taxon>
    </lineage>
</organism>
<dbReference type="GO" id="GO:0071555">
    <property type="term" value="P:cell wall organization"/>
    <property type="evidence" value="ECO:0007669"/>
    <property type="project" value="TreeGrafter"/>
</dbReference>
<dbReference type="InterPro" id="IPR050515">
    <property type="entry name" value="Beta-lactam/transpept"/>
</dbReference>
<proteinExistence type="predicted"/>
<dbReference type="EMBL" id="CP012801">
    <property type="protein sequence ID" value="ALJ59219.1"/>
    <property type="molecule type" value="Genomic_DNA"/>
</dbReference>